<comment type="caution">
    <text evidence="8">The sequence shown here is derived from an EMBL/GenBank/DDBJ whole genome shotgun (WGS) entry which is preliminary data.</text>
</comment>
<dbReference type="PANTHER" id="PTHR12911">
    <property type="entry name" value="SAD1/UNC-84-LIKE PROTEIN-RELATED"/>
    <property type="match status" value="1"/>
</dbReference>
<evidence type="ECO:0000259" key="7">
    <source>
        <dbReference type="PROSITE" id="PS51469"/>
    </source>
</evidence>
<dbReference type="Gene3D" id="2.60.120.260">
    <property type="entry name" value="Galactose-binding domain-like"/>
    <property type="match status" value="1"/>
</dbReference>
<evidence type="ECO:0000313" key="9">
    <source>
        <dbReference type="Proteomes" id="UP000230233"/>
    </source>
</evidence>
<dbReference type="InterPro" id="IPR012919">
    <property type="entry name" value="SUN_dom"/>
</dbReference>
<reference evidence="9" key="1">
    <citation type="submission" date="2017-10" db="EMBL/GenBank/DDBJ databases">
        <title>Rapid genome shrinkage in a self-fertile nematode reveals novel sperm competition proteins.</title>
        <authorList>
            <person name="Yin D."/>
            <person name="Schwarz E.M."/>
            <person name="Thomas C.G."/>
            <person name="Felde R.L."/>
            <person name="Korf I.F."/>
            <person name="Cutter A.D."/>
            <person name="Schartner C.M."/>
            <person name="Ralston E.J."/>
            <person name="Meyer B.J."/>
            <person name="Haag E.S."/>
        </authorList>
    </citation>
    <scope>NUCLEOTIDE SEQUENCE [LARGE SCALE GENOMIC DNA]</scope>
    <source>
        <strain evidence="9">JU1422</strain>
    </source>
</reference>
<evidence type="ECO:0000256" key="2">
    <source>
        <dbReference type="ARBA" id="ARBA00022692"/>
    </source>
</evidence>
<feature type="compositionally biased region" description="Basic and acidic residues" evidence="5">
    <location>
        <begin position="85"/>
        <end position="112"/>
    </location>
</feature>
<feature type="compositionally biased region" description="Polar residues" evidence="5">
    <location>
        <begin position="367"/>
        <end position="395"/>
    </location>
</feature>
<comment type="subcellular location">
    <subcellularLocation>
        <location evidence="1">Membrane</location>
    </subcellularLocation>
</comment>
<dbReference type="PROSITE" id="PS51469">
    <property type="entry name" value="SUN"/>
    <property type="match status" value="1"/>
</dbReference>
<dbReference type="InterPro" id="IPR045119">
    <property type="entry name" value="SUN1-5"/>
</dbReference>
<dbReference type="GO" id="GO:0034993">
    <property type="term" value="C:meiotic nuclear membrane microtubule tethering complex"/>
    <property type="evidence" value="ECO:0007669"/>
    <property type="project" value="TreeGrafter"/>
</dbReference>
<dbReference type="FunFam" id="2.60.120.260:FF:000158">
    <property type="entry name" value="Protein CBG16940"/>
    <property type="match status" value="1"/>
</dbReference>
<feature type="transmembrane region" description="Helical" evidence="6">
    <location>
        <begin position="39"/>
        <end position="57"/>
    </location>
</feature>
<dbReference type="GO" id="GO:0043495">
    <property type="term" value="F:protein-membrane adaptor activity"/>
    <property type="evidence" value="ECO:0007669"/>
    <property type="project" value="TreeGrafter"/>
</dbReference>
<evidence type="ECO:0000256" key="5">
    <source>
        <dbReference type="SAM" id="MobiDB-lite"/>
    </source>
</evidence>
<name>A0A2G5U9M6_9PELO</name>
<dbReference type="OrthoDB" id="342281at2759"/>
<evidence type="ECO:0000256" key="6">
    <source>
        <dbReference type="SAM" id="Phobius"/>
    </source>
</evidence>
<gene>
    <name evidence="8" type="primary">Cnig_chr_IV.g15317</name>
    <name evidence="8" type="ORF">B9Z55_015317</name>
</gene>
<dbReference type="Proteomes" id="UP000230233">
    <property type="component" value="Chromosome IV"/>
</dbReference>
<keyword evidence="2 6" id="KW-0812">Transmembrane</keyword>
<evidence type="ECO:0000256" key="3">
    <source>
        <dbReference type="ARBA" id="ARBA00022989"/>
    </source>
</evidence>
<protein>
    <recommendedName>
        <fullName evidence="7">SUN domain-containing protein</fullName>
    </recommendedName>
</protein>
<dbReference type="PANTHER" id="PTHR12911:SF2">
    <property type="entry name" value="SUN DOMAIN-CONTAINING PROTEIN 1"/>
    <property type="match status" value="1"/>
</dbReference>
<dbReference type="Pfam" id="PF07738">
    <property type="entry name" value="Sad1_UNC"/>
    <property type="match status" value="1"/>
</dbReference>
<organism evidence="8 9">
    <name type="scientific">Caenorhabditis nigoni</name>
    <dbReference type="NCBI Taxonomy" id="1611254"/>
    <lineage>
        <taxon>Eukaryota</taxon>
        <taxon>Metazoa</taxon>
        <taxon>Ecdysozoa</taxon>
        <taxon>Nematoda</taxon>
        <taxon>Chromadorea</taxon>
        <taxon>Rhabditida</taxon>
        <taxon>Rhabditina</taxon>
        <taxon>Rhabditomorpha</taxon>
        <taxon>Rhabditoidea</taxon>
        <taxon>Rhabditidae</taxon>
        <taxon>Peloderinae</taxon>
        <taxon>Caenorhabditis</taxon>
    </lineage>
</organism>
<feature type="domain" description="SUN" evidence="7">
    <location>
        <begin position="126"/>
        <end position="301"/>
    </location>
</feature>
<accession>A0A2G5U9M6</accession>
<evidence type="ECO:0000313" key="8">
    <source>
        <dbReference type="EMBL" id="PIC36250.1"/>
    </source>
</evidence>
<feature type="region of interest" description="Disordered" evidence="5">
    <location>
        <begin position="343"/>
        <end position="395"/>
    </location>
</feature>
<feature type="region of interest" description="Disordered" evidence="5">
    <location>
        <begin position="83"/>
        <end position="112"/>
    </location>
</feature>
<dbReference type="EMBL" id="PDUG01000004">
    <property type="protein sequence ID" value="PIC36250.1"/>
    <property type="molecule type" value="Genomic_DNA"/>
</dbReference>
<dbReference type="AlphaFoldDB" id="A0A2G5U9M6"/>
<evidence type="ECO:0000256" key="1">
    <source>
        <dbReference type="ARBA" id="ARBA00004370"/>
    </source>
</evidence>
<keyword evidence="3 6" id="KW-1133">Transmembrane helix</keyword>
<proteinExistence type="predicted"/>
<evidence type="ECO:0000256" key="4">
    <source>
        <dbReference type="ARBA" id="ARBA00023136"/>
    </source>
</evidence>
<sequence length="395" mass="45740">MFTTTRRRDPLFPNTFDIEEPETKRKIWYHWLNIRLRQYMILEILFFISLIMIFYKLQTLSNQNDRVLEMISSIERKVEALAARKPKEDMEKSDGAQKMKLPTEDSTHKIESTDSKTKQLKLEIENSTTLVPISKERFRLNAADFLLGASVDKYLSSRSSLNPSFGHDQTNLVLLDRPQPPADKAWCTNDKNPVLTISLAKYIKPISVSYQHSAWNVFIPSGAPKTYDVVGCFDDDCKSWEPLVLNCQYSEDESNEAEQFCNISPDLDVPLIGKVQFRFRENYGHTRKTCVNLVRVYGETRKPLKMKKHLNSEKTCADLKWYYHNSYIKYAWFNGKKTRGLNFSNTGPRHKKVRQDPTSGAVKWSAANGTPNTRSYKQNGTSRLKNDPITIQSRQ</sequence>
<keyword evidence="9" id="KW-1185">Reference proteome</keyword>
<keyword evidence="4 6" id="KW-0472">Membrane</keyword>